<evidence type="ECO:0000313" key="3">
    <source>
        <dbReference type="Proteomes" id="UP000716291"/>
    </source>
</evidence>
<dbReference type="Proteomes" id="UP000716291">
    <property type="component" value="Unassembled WGS sequence"/>
</dbReference>
<dbReference type="EMBL" id="JAANQT010010559">
    <property type="protein sequence ID" value="KAG1275001.1"/>
    <property type="molecule type" value="Genomic_DNA"/>
</dbReference>
<organism evidence="2 3">
    <name type="scientific">Rhizopus oryzae</name>
    <name type="common">Mucormycosis agent</name>
    <name type="synonym">Rhizopus arrhizus var. delemar</name>
    <dbReference type="NCBI Taxonomy" id="64495"/>
    <lineage>
        <taxon>Eukaryota</taxon>
        <taxon>Fungi</taxon>
        <taxon>Fungi incertae sedis</taxon>
        <taxon>Mucoromycota</taxon>
        <taxon>Mucoromycotina</taxon>
        <taxon>Mucoromycetes</taxon>
        <taxon>Mucorales</taxon>
        <taxon>Mucorineae</taxon>
        <taxon>Rhizopodaceae</taxon>
        <taxon>Rhizopus</taxon>
    </lineage>
</organism>
<name>A0A9P6WSD4_RHIOR</name>
<evidence type="ECO:0000256" key="1">
    <source>
        <dbReference type="SAM" id="MobiDB-lite"/>
    </source>
</evidence>
<reference evidence="2" key="1">
    <citation type="journal article" date="2020" name="Microb. Genom.">
        <title>Genetic diversity of clinical and environmental Mucorales isolates obtained from an investigation of mucormycosis cases among solid organ transplant recipients.</title>
        <authorList>
            <person name="Nguyen M.H."/>
            <person name="Kaul D."/>
            <person name="Muto C."/>
            <person name="Cheng S.J."/>
            <person name="Richter R.A."/>
            <person name="Bruno V.M."/>
            <person name="Liu G."/>
            <person name="Beyhan S."/>
            <person name="Sundermann A.J."/>
            <person name="Mounaud S."/>
            <person name="Pasculle A.W."/>
            <person name="Nierman W.C."/>
            <person name="Driscoll E."/>
            <person name="Cumbie R."/>
            <person name="Clancy C.J."/>
            <person name="Dupont C.L."/>
        </authorList>
    </citation>
    <scope>NUCLEOTIDE SEQUENCE</scope>
    <source>
        <strain evidence="2">GL11</strain>
    </source>
</reference>
<gene>
    <name evidence="2" type="ORF">G6F64_014992</name>
</gene>
<sequence>MRRKPVKRASSGSGEDESGVGWPEPRGPATAAEPEQRRGGGNGSHSTWPGLPELPNGQLGCGSQPGA</sequence>
<keyword evidence="3" id="KW-1185">Reference proteome</keyword>
<evidence type="ECO:0000313" key="2">
    <source>
        <dbReference type="EMBL" id="KAG1275001.1"/>
    </source>
</evidence>
<accession>A0A9P6WSD4</accession>
<comment type="caution">
    <text evidence="2">The sequence shown here is derived from an EMBL/GenBank/DDBJ whole genome shotgun (WGS) entry which is preliminary data.</text>
</comment>
<feature type="region of interest" description="Disordered" evidence="1">
    <location>
        <begin position="1"/>
        <end position="67"/>
    </location>
</feature>
<dbReference type="AlphaFoldDB" id="A0A9P6WSD4"/>
<proteinExistence type="predicted"/>
<protein>
    <submittedName>
        <fullName evidence="2">Uncharacterized protein</fullName>
    </submittedName>
</protein>